<evidence type="ECO:0000256" key="1">
    <source>
        <dbReference type="ARBA" id="ARBA00004370"/>
    </source>
</evidence>
<protein>
    <submittedName>
        <fullName evidence="12">Uncharacterized protein</fullName>
    </submittedName>
</protein>
<evidence type="ECO:0000256" key="2">
    <source>
        <dbReference type="ARBA" id="ARBA00010617"/>
    </source>
</evidence>
<dbReference type="GO" id="GO:0016705">
    <property type="term" value="F:oxidoreductase activity, acting on paired donors, with incorporation or reduction of molecular oxygen"/>
    <property type="evidence" value="ECO:0007669"/>
    <property type="project" value="InterPro"/>
</dbReference>
<comment type="caution">
    <text evidence="12">The sequence shown here is derived from an EMBL/GenBank/DDBJ whole genome shotgun (WGS) entry which is preliminary data.</text>
</comment>
<sequence length="204" mass="24077">MQITEVFGVPGVATILVFYIIWKISNWLWFKPKKIEQLLRDQGLNGSPYKFFFGDVKEMEQMQNEVTSKPMNLSHDIYSRVMPFFYKFWVSSHGNNFFTWIGTTPVVNVTEPTLVREVLVNYRKYLKVTGNPLRRLLATGLFSAEGDRWAKHRKIINPAFHVEKLKHMEPSFYETCSEMMDKWEELMAGKSSCEVDVWPFFYSF</sequence>
<keyword evidence="8" id="KW-0408">Iron</keyword>
<dbReference type="SUPFAM" id="SSF48264">
    <property type="entry name" value="Cytochrome P450"/>
    <property type="match status" value="1"/>
</dbReference>
<evidence type="ECO:0000313" key="12">
    <source>
        <dbReference type="EMBL" id="KAI7736465.1"/>
    </source>
</evidence>
<comment type="similarity">
    <text evidence="2">Belongs to the cytochrome P450 family.</text>
</comment>
<evidence type="ECO:0000256" key="10">
    <source>
        <dbReference type="ARBA" id="ARBA00023136"/>
    </source>
</evidence>
<keyword evidence="10 11" id="KW-0472">Membrane</keyword>
<name>A0AAD5GBL9_AMBAR</name>
<organism evidence="12 13">
    <name type="scientific">Ambrosia artemisiifolia</name>
    <name type="common">Common ragweed</name>
    <dbReference type="NCBI Taxonomy" id="4212"/>
    <lineage>
        <taxon>Eukaryota</taxon>
        <taxon>Viridiplantae</taxon>
        <taxon>Streptophyta</taxon>
        <taxon>Embryophyta</taxon>
        <taxon>Tracheophyta</taxon>
        <taxon>Spermatophyta</taxon>
        <taxon>Magnoliopsida</taxon>
        <taxon>eudicotyledons</taxon>
        <taxon>Gunneridae</taxon>
        <taxon>Pentapetalae</taxon>
        <taxon>asterids</taxon>
        <taxon>campanulids</taxon>
        <taxon>Asterales</taxon>
        <taxon>Asteraceae</taxon>
        <taxon>Asteroideae</taxon>
        <taxon>Heliantheae alliance</taxon>
        <taxon>Heliantheae</taxon>
        <taxon>Ambrosia</taxon>
    </lineage>
</organism>
<keyword evidence="7" id="KW-0560">Oxidoreductase</keyword>
<keyword evidence="13" id="KW-1185">Reference proteome</keyword>
<evidence type="ECO:0000256" key="11">
    <source>
        <dbReference type="SAM" id="Phobius"/>
    </source>
</evidence>
<dbReference type="PANTHER" id="PTHR24282:SF234">
    <property type="entry name" value="CYTOCHROME P450-RELATED"/>
    <property type="match status" value="1"/>
</dbReference>
<dbReference type="GO" id="GO:0004497">
    <property type="term" value="F:monooxygenase activity"/>
    <property type="evidence" value="ECO:0007669"/>
    <property type="project" value="UniProtKB-KW"/>
</dbReference>
<evidence type="ECO:0000256" key="3">
    <source>
        <dbReference type="ARBA" id="ARBA00022617"/>
    </source>
</evidence>
<evidence type="ECO:0000256" key="6">
    <source>
        <dbReference type="ARBA" id="ARBA00022989"/>
    </source>
</evidence>
<evidence type="ECO:0000256" key="5">
    <source>
        <dbReference type="ARBA" id="ARBA00022723"/>
    </source>
</evidence>
<evidence type="ECO:0000256" key="9">
    <source>
        <dbReference type="ARBA" id="ARBA00023033"/>
    </source>
</evidence>
<proteinExistence type="inferred from homology"/>
<dbReference type="AlphaFoldDB" id="A0AAD5GBL9"/>
<dbReference type="PANTHER" id="PTHR24282">
    <property type="entry name" value="CYTOCHROME P450 FAMILY MEMBER"/>
    <property type="match status" value="1"/>
</dbReference>
<accession>A0AAD5GBL9</accession>
<feature type="non-terminal residue" evidence="12">
    <location>
        <position position="204"/>
    </location>
</feature>
<keyword evidence="5" id="KW-0479">Metal-binding</keyword>
<reference evidence="12" key="1">
    <citation type="submission" date="2022-06" db="EMBL/GenBank/DDBJ databases">
        <title>Uncovering the hologenomic basis of an extraordinary plant invasion.</title>
        <authorList>
            <person name="Bieker V.C."/>
            <person name="Martin M.D."/>
            <person name="Gilbert T."/>
            <person name="Hodgins K."/>
            <person name="Battlay P."/>
            <person name="Petersen B."/>
            <person name="Wilson J."/>
        </authorList>
    </citation>
    <scope>NUCLEOTIDE SEQUENCE</scope>
    <source>
        <strain evidence="12">AA19_3_7</strain>
        <tissue evidence="12">Leaf</tissue>
    </source>
</reference>
<keyword evidence="9" id="KW-0503">Monooxygenase</keyword>
<dbReference type="EMBL" id="JAMZMK010009263">
    <property type="protein sequence ID" value="KAI7736465.1"/>
    <property type="molecule type" value="Genomic_DNA"/>
</dbReference>
<feature type="transmembrane region" description="Helical" evidence="11">
    <location>
        <begin position="6"/>
        <end position="30"/>
    </location>
</feature>
<comment type="subcellular location">
    <subcellularLocation>
        <location evidence="1">Membrane</location>
    </subcellularLocation>
</comment>
<dbReference type="Gene3D" id="1.10.630.10">
    <property type="entry name" value="Cytochrome P450"/>
    <property type="match status" value="1"/>
</dbReference>
<evidence type="ECO:0000313" key="13">
    <source>
        <dbReference type="Proteomes" id="UP001206925"/>
    </source>
</evidence>
<dbReference type="GO" id="GO:0005506">
    <property type="term" value="F:iron ion binding"/>
    <property type="evidence" value="ECO:0007669"/>
    <property type="project" value="InterPro"/>
</dbReference>
<dbReference type="Proteomes" id="UP001206925">
    <property type="component" value="Unassembled WGS sequence"/>
</dbReference>
<gene>
    <name evidence="12" type="ORF">M8C21_017673</name>
</gene>
<evidence type="ECO:0000256" key="7">
    <source>
        <dbReference type="ARBA" id="ARBA00023002"/>
    </source>
</evidence>
<dbReference type="GO" id="GO:0020037">
    <property type="term" value="F:heme binding"/>
    <property type="evidence" value="ECO:0007669"/>
    <property type="project" value="InterPro"/>
</dbReference>
<dbReference type="GO" id="GO:0016020">
    <property type="term" value="C:membrane"/>
    <property type="evidence" value="ECO:0007669"/>
    <property type="project" value="UniProtKB-SubCell"/>
</dbReference>
<keyword evidence="4 11" id="KW-0812">Transmembrane</keyword>
<keyword evidence="3" id="KW-0349">Heme</keyword>
<evidence type="ECO:0000256" key="4">
    <source>
        <dbReference type="ARBA" id="ARBA00022692"/>
    </source>
</evidence>
<dbReference type="Pfam" id="PF00067">
    <property type="entry name" value="p450"/>
    <property type="match status" value="1"/>
</dbReference>
<dbReference type="InterPro" id="IPR001128">
    <property type="entry name" value="Cyt_P450"/>
</dbReference>
<dbReference type="InterPro" id="IPR050665">
    <property type="entry name" value="Cytochrome_P450_Monooxygen"/>
</dbReference>
<dbReference type="InterPro" id="IPR036396">
    <property type="entry name" value="Cyt_P450_sf"/>
</dbReference>
<evidence type="ECO:0000256" key="8">
    <source>
        <dbReference type="ARBA" id="ARBA00023004"/>
    </source>
</evidence>
<keyword evidence="6 11" id="KW-1133">Transmembrane helix</keyword>